<accession>A0A3M7P655</accession>
<keyword evidence="3" id="KW-1185">Reference proteome</keyword>
<feature type="signal peptide" evidence="1">
    <location>
        <begin position="1"/>
        <end position="21"/>
    </location>
</feature>
<name>A0A3M7P655_BRAPC</name>
<organism evidence="2 3">
    <name type="scientific">Brachionus plicatilis</name>
    <name type="common">Marine rotifer</name>
    <name type="synonym">Brachionus muelleri</name>
    <dbReference type="NCBI Taxonomy" id="10195"/>
    <lineage>
        <taxon>Eukaryota</taxon>
        <taxon>Metazoa</taxon>
        <taxon>Spiralia</taxon>
        <taxon>Gnathifera</taxon>
        <taxon>Rotifera</taxon>
        <taxon>Eurotatoria</taxon>
        <taxon>Monogononta</taxon>
        <taxon>Pseudotrocha</taxon>
        <taxon>Ploima</taxon>
        <taxon>Brachionidae</taxon>
        <taxon>Brachionus</taxon>
    </lineage>
</organism>
<evidence type="ECO:0000313" key="2">
    <source>
        <dbReference type="EMBL" id="RMZ94217.1"/>
    </source>
</evidence>
<feature type="chain" id="PRO_5018337167" description="Secreted protein" evidence="1">
    <location>
        <begin position="22"/>
        <end position="67"/>
    </location>
</feature>
<reference evidence="2 3" key="1">
    <citation type="journal article" date="2018" name="Sci. Rep.">
        <title>Genomic signatures of local adaptation to the degree of environmental predictability in rotifers.</title>
        <authorList>
            <person name="Franch-Gras L."/>
            <person name="Hahn C."/>
            <person name="Garcia-Roger E.M."/>
            <person name="Carmona M.J."/>
            <person name="Serra M."/>
            <person name="Gomez A."/>
        </authorList>
    </citation>
    <scope>NUCLEOTIDE SEQUENCE [LARGE SCALE GENOMIC DNA]</scope>
    <source>
        <strain evidence="2">HYR1</strain>
    </source>
</reference>
<dbReference type="Proteomes" id="UP000276133">
    <property type="component" value="Unassembled WGS sequence"/>
</dbReference>
<proteinExistence type="predicted"/>
<evidence type="ECO:0008006" key="4">
    <source>
        <dbReference type="Google" id="ProtNLM"/>
    </source>
</evidence>
<comment type="caution">
    <text evidence="2">The sequence shown here is derived from an EMBL/GenBank/DDBJ whole genome shotgun (WGS) entry which is preliminary data.</text>
</comment>
<evidence type="ECO:0000313" key="3">
    <source>
        <dbReference type="Proteomes" id="UP000276133"/>
    </source>
</evidence>
<sequence length="67" mass="8005">MRRLLLQILEVLFALFSDTDRARVTDCMNSNRKHINSLVRTYFNLLLHVVIKQELMMTILSIKKDKR</sequence>
<dbReference type="EMBL" id="REGN01013218">
    <property type="protein sequence ID" value="RMZ94217.1"/>
    <property type="molecule type" value="Genomic_DNA"/>
</dbReference>
<dbReference type="AlphaFoldDB" id="A0A3M7P655"/>
<protein>
    <recommendedName>
        <fullName evidence="4">Secreted protein</fullName>
    </recommendedName>
</protein>
<evidence type="ECO:0000256" key="1">
    <source>
        <dbReference type="SAM" id="SignalP"/>
    </source>
</evidence>
<keyword evidence="1" id="KW-0732">Signal</keyword>
<gene>
    <name evidence="2" type="ORF">BpHYR1_004845</name>
</gene>